<evidence type="ECO:0000313" key="1">
    <source>
        <dbReference type="EMBL" id="CFS10297.1"/>
    </source>
</evidence>
<evidence type="ECO:0000313" key="6">
    <source>
        <dbReference type="Proteomes" id="UP000039217"/>
    </source>
</evidence>
<dbReference type="EMBL" id="CNFU01000447">
    <property type="protein sequence ID" value="CKR84857.1"/>
    <property type="molecule type" value="Genomic_DNA"/>
</dbReference>
<evidence type="ECO:0000313" key="9">
    <source>
        <dbReference type="Proteomes" id="UP000049023"/>
    </source>
</evidence>
<sequence>MGPIVTPPPTVRGMRSIVIGGVLNPSIWPSISIDNGNGCAGTLNPGMVKPGLLIDTLTSNPKGLSGALMPFGNSVIGGVSHLIVKSICGLVGPGMVVSITIGPIKLTS</sequence>
<organism evidence="1 7">
    <name type="scientific">Mycobacterium tuberculosis</name>
    <dbReference type="NCBI Taxonomy" id="1773"/>
    <lineage>
        <taxon>Bacteria</taxon>
        <taxon>Bacillati</taxon>
        <taxon>Actinomycetota</taxon>
        <taxon>Actinomycetes</taxon>
        <taxon>Mycobacteriales</taxon>
        <taxon>Mycobacteriaceae</taxon>
        <taxon>Mycobacterium</taxon>
        <taxon>Mycobacterium tuberculosis complex</taxon>
    </lineage>
</organism>
<evidence type="ECO:0000313" key="8">
    <source>
        <dbReference type="Proteomes" id="UP000048948"/>
    </source>
</evidence>
<dbReference type="Proteomes" id="UP000039217">
    <property type="component" value="Unassembled WGS sequence"/>
</dbReference>
<dbReference type="EMBL" id="CNFT01000906">
    <property type="protein sequence ID" value="CKS53915.1"/>
    <property type="molecule type" value="Genomic_DNA"/>
</dbReference>
<dbReference type="EMBL" id="CQQC01000957">
    <property type="protein sequence ID" value="CNV52861.1"/>
    <property type="molecule type" value="Genomic_DNA"/>
</dbReference>
<evidence type="ECO:0000313" key="7">
    <source>
        <dbReference type="Proteomes" id="UP000046680"/>
    </source>
</evidence>
<evidence type="ECO:0000313" key="10">
    <source>
        <dbReference type="Proteomes" id="UP000050164"/>
    </source>
</evidence>
<dbReference type="Proteomes" id="UP000050164">
    <property type="component" value="Unassembled WGS sequence"/>
</dbReference>
<dbReference type="AlphaFoldDB" id="A0A654U6J2"/>
<dbReference type="Proteomes" id="UP000046680">
    <property type="component" value="Unassembled WGS sequence"/>
</dbReference>
<reference evidence="6 7" key="1">
    <citation type="submission" date="2015-03" db="EMBL/GenBank/DDBJ databases">
        <authorList>
            <consortium name="Pathogen Informatics"/>
        </authorList>
    </citation>
    <scope>NUCLEOTIDE SEQUENCE [LARGE SCALE GENOMIC DNA]</scope>
    <source>
        <strain evidence="2 8">Bir 172</strain>
        <strain evidence="4 10">Bir 185</strain>
        <strain evidence="3 9">Bir 187</strain>
        <strain evidence="1 7">C09601061</strain>
        <strain evidence="5 6">D00501624</strain>
    </source>
</reference>
<gene>
    <name evidence="1" type="ORF">ERS007657_04027</name>
    <name evidence="5" type="ORF">ERS007661_02618</name>
    <name evidence="2" type="ORF">ERS027646_00373</name>
    <name evidence="4" type="ORF">ERS027659_03242</name>
    <name evidence="3" type="ORF">ERS027661_02207</name>
</gene>
<accession>A0A654U6J2</accession>
<dbReference type="Proteomes" id="UP000049023">
    <property type="component" value="Unassembled WGS sequence"/>
</dbReference>
<dbReference type="EMBL" id="CGCX01002316">
    <property type="protein sequence ID" value="CFS10297.1"/>
    <property type="molecule type" value="Genomic_DNA"/>
</dbReference>
<protein>
    <submittedName>
        <fullName evidence="1">Uncharacterized protein</fullName>
    </submittedName>
</protein>
<dbReference type="Proteomes" id="UP000048948">
    <property type="component" value="Unassembled WGS sequence"/>
</dbReference>
<evidence type="ECO:0000313" key="5">
    <source>
        <dbReference type="EMBL" id="CNV52861.1"/>
    </source>
</evidence>
<evidence type="ECO:0000313" key="3">
    <source>
        <dbReference type="EMBL" id="CKR84857.1"/>
    </source>
</evidence>
<name>A0A654U6J2_MYCTX</name>
<proteinExistence type="predicted"/>
<evidence type="ECO:0000313" key="4">
    <source>
        <dbReference type="EMBL" id="CKS53915.1"/>
    </source>
</evidence>
<dbReference type="EMBL" id="CNGE01000036">
    <property type="protein sequence ID" value="CKR66991.1"/>
    <property type="molecule type" value="Genomic_DNA"/>
</dbReference>
<evidence type="ECO:0000313" key="2">
    <source>
        <dbReference type="EMBL" id="CKR66991.1"/>
    </source>
</evidence>